<accession>A0A2T1NAI3</accession>
<dbReference type="OrthoDB" id="1434357at2"/>
<gene>
    <name evidence="1" type="ORF">C7H61_09295</name>
</gene>
<evidence type="ECO:0000313" key="2">
    <source>
        <dbReference type="Proteomes" id="UP000238430"/>
    </source>
</evidence>
<keyword evidence="2" id="KW-1185">Reference proteome</keyword>
<sequence length="191" mass="21732">MSKLPFKIKKGDTTLEKIMAHHIDPARFPLSPKLEEIRKRWAEVLTLSFNYYSPQQIVNKLQEDHGVSLAQAYLDVKNAQTLYGNVMESDKKGKQAILYEYAHKYYQRSIQAKDLKAQAKALELMAKFGGLDDVDMADFNPEKLENVEIKFSIPKAYLELLKKDKNTGVADFNASGPVVDIPHEEVDNEAD</sequence>
<protein>
    <submittedName>
        <fullName evidence="1">Uncharacterized protein</fullName>
    </submittedName>
</protein>
<evidence type="ECO:0000313" key="1">
    <source>
        <dbReference type="EMBL" id="PSG89142.1"/>
    </source>
</evidence>
<proteinExistence type="predicted"/>
<dbReference type="AlphaFoldDB" id="A0A2T1NAI3"/>
<organism evidence="1 2">
    <name type="scientific">Mesoflavibacter zeaxanthinifaciens subsp. sabulilitoris</name>
    <dbReference type="NCBI Taxonomy" id="1520893"/>
    <lineage>
        <taxon>Bacteria</taxon>
        <taxon>Pseudomonadati</taxon>
        <taxon>Bacteroidota</taxon>
        <taxon>Flavobacteriia</taxon>
        <taxon>Flavobacteriales</taxon>
        <taxon>Flavobacteriaceae</taxon>
        <taxon>Mesoflavibacter</taxon>
    </lineage>
</organism>
<dbReference type="RefSeq" id="WP_106679137.1">
    <property type="nucleotide sequence ID" value="NZ_JACHWV010000003.1"/>
</dbReference>
<comment type="caution">
    <text evidence="1">The sequence shown here is derived from an EMBL/GenBank/DDBJ whole genome shotgun (WGS) entry which is preliminary data.</text>
</comment>
<reference evidence="1 2" key="1">
    <citation type="submission" date="2018-03" db="EMBL/GenBank/DDBJ databases">
        <title>Mesoflavibacter sp. HG37 and Mesoflavibacter sp. HG96 sp.nov., two marine bacteria isolated from seawater of Western Pacific Ocean.</title>
        <authorList>
            <person name="Cheng H."/>
            <person name="Wu Y.-H."/>
            <person name="Guo L.-L."/>
            <person name="Xu X.-W."/>
        </authorList>
    </citation>
    <scope>NUCLEOTIDE SEQUENCE [LARGE SCALE GENOMIC DNA]</scope>
    <source>
        <strain evidence="1 2">KCTC 42117</strain>
    </source>
</reference>
<dbReference type="EMBL" id="PXOT01000024">
    <property type="protein sequence ID" value="PSG89142.1"/>
    <property type="molecule type" value="Genomic_DNA"/>
</dbReference>
<name>A0A2T1NAI3_9FLAO</name>
<dbReference type="Proteomes" id="UP000238430">
    <property type="component" value="Unassembled WGS sequence"/>
</dbReference>